<dbReference type="InterPro" id="IPR050366">
    <property type="entry name" value="BP-dependent_transpt_permease"/>
</dbReference>
<keyword evidence="6 7" id="KW-0472">Membrane</keyword>
<protein>
    <recommendedName>
        <fullName evidence="8">ABC transmembrane type-1 domain-containing protein</fullName>
    </recommendedName>
</protein>
<dbReference type="Proteomes" id="UP000003136">
    <property type="component" value="Unassembled WGS sequence"/>
</dbReference>
<evidence type="ECO:0000256" key="3">
    <source>
        <dbReference type="ARBA" id="ARBA00022475"/>
    </source>
</evidence>
<dbReference type="STRING" id="483218.BACPEC_03071"/>
<keyword evidence="3" id="KW-1003">Cell membrane</keyword>
<evidence type="ECO:0000259" key="8">
    <source>
        <dbReference type="PROSITE" id="PS50928"/>
    </source>
</evidence>
<feature type="transmembrane region" description="Helical" evidence="7">
    <location>
        <begin position="261"/>
        <end position="282"/>
    </location>
</feature>
<dbReference type="Gene3D" id="1.10.3720.10">
    <property type="entry name" value="MetI-like"/>
    <property type="match status" value="1"/>
</dbReference>
<dbReference type="EMBL" id="ABVQ01000037">
    <property type="protein sequence ID" value="EEC56562.1"/>
    <property type="molecule type" value="Genomic_DNA"/>
</dbReference>
<dbReference type="eggNOG" id="COG1173">
    <property type="taxonomic scope" value="Bacteria"/>
</dbReference>
<keyword evidence="4 7" id="KW-0812">Transmembrane</keyword>
<evidence type="ECO:0000256" key="7">
    <source>
        <dbReference type="RuleBase" id="RU363032"/>
    </source>
</evidence>
<reference evidence="9 10" key="2">
    <citation type="submission" date="2008-11" db="EMBL/GenBank/DDBJ databases">
        <authorList>
            <person name="Fulton L."/>
            <person name="Clifton S."/>
            <person name="Fulton B."/>
            <person name="Xu J."/>
            <person name="Minx P."/>
            <person name="Pepin K.H."/>
            <person name="Johnson M."/>
            <person name="Bhonagiri V."/>
            <person name="Nash W.E."/>
            <person name="Mardis E.R."/>
            <person name="Wilson R.K."/>
        </authorList>
    </citation>
    <scope>NUCLEOTIDE SEQUENCE [LARGE SCALE GENOMIC DNA]</scope>
    <source>
        <strain evidence="9 10">ATCC 43243</strain>
    </source>
</reference>
<evidence type="ECO:0000256" key="4">
    <source>
        <dbReference type="ARBA" id="ARBA00022692"/>
    </source>
</evidence>
<keyword evidence="5 7" id="KW-1133">Transmembrane helix</keyword>
<evidence type="ECO:0000256" key="6">
    <source>
        <dbReference type="ARBA" id="ARBA00023136"/>
    </source>
</evidence>
<evidence type="ECO:0000256" key="5">
    <source>
        <dbReference type="ARBA" id="ARBA00022989"/>
    </source>
</evidence>
<comment type="subcellular location">
    <subcellularLocation>
        <location evidence="1 7">Cell membrane</location>
        <topology evidence="1 7">Multi-pass membrane protein</topology>
    </subcellularLocation>
</comment>
<feature type="transmembrane region" description="Helical" evidence="7">
    <location>
        <begin position="34"/>
        <end position="55"/>
    </location>
</feature>
<dbReference type="HOGENOM" id="CLU_028518_1_1_9"/>
<comment type="similarity">
    <text evidence="7">Belongs to the binding-protein-dependent transport system permease family.</text>
</comment>
<gene>
    <name evidence="9" type="ORF">BACPEC_03071</name>
</gene>
<evidence type="ECO:0000256" key="1">
    <source>
        <dbReference type="ARBA" id="ARBA00004651"/>
    </source>
</evidence>
<dbReference type="Pfam" id="PF12911">
    <property type="entry name" value="OppC_N"/>
    <property type="match status" value="1"/>
</dbReference>
<proteinExistence type="inferred from homology"/>
<dbReference type="SUPFAM" id="SSF161098">
    <property type="entry name" value="MetI-like"/>
    <property type="match status" value="1"/>
</dbReference>
<feature type="transmembrane region" description="Helical" evidence="7">
    <location>
        <begin position="215"/>
        <end position="241"/>
    </location>
</feature>
<sequence length="293" mass="31801">MIMKNADNSAMALNKKSIKEHRAIMIKSFLKNKLAVAGLIIVVVMVLAAVLAPVITKYDPYEMDIQNRLAAPGNGHLFGTDTFGRDVFSRVIYGLRISLYVGFAIAIIAMVFGLIIGLLSAYFPKADVVLMRICEAMMSIPATLMAIAMMAALGAKTENVIISLSIIYMPTIAKIARASALSVKEMSYIEAIKAQGASWMRIIFRHIAPNVMSPVIVQTTFIFASAIIVESSLSFIGVGVPQPTPSLGNILSEARSVIYNSWWMTLYPGIVMILTVLGINILGDGIRDIIDPT</sequence>
<dbReference type="InterPro" id="IPR035906">
    <property type="entry name" value="MetI-like_sf"/>
</dbReference>
<dbReference type="PANTHER" id="PTHR43386:SF1">
    <property type="entry name" value="D,D-DIPEPTIDE TRANSPORT SYSTEM PERMEASE PROTEIN DDPC-RELATED"/>
    <property type="match status" value="1"/>
</dbReference>
<feature type="transmembrane region" description="Helical" evidence="7">
    <location>
        <begin position="160"/>
        <end position="176"/>
    </location>
</feature>
<dbReference type="PANTHER" id="PTHR43386">
    <property type="entry name" value="OLIGOPEPTIDE TRANSPORT SYSTEM PERMEASE PROTEIN APPC"/>
    <property type="match status" value="1"/>
</dbReference>
<feature type="domain" description="ABC transmembrane type-1" evidence="8">
    <location>
        <begin position="95"/>
        <end position="283"/>
    </location>
</feature>
<dbReference type="CDD" id="cd06261">
    <property type="entry name" value="TM_PBP2"/>
    <property type="match status" value="1"/>
</dbReference>
<reference evidence="9 10" key="1">
    <citation type="submission" date="2008-11" db="EMBL/GenBank/DDBJ databases">
        <title>Draft genome sequence of Bacteroides pectinophilus (ATCC 43243).</title>
        <authorList>
            <person name="Sudarsanam P."/>
            <person name="Ley R."/>
            <person name="Guruge J."/>
            <person name="Turnbaugh P.J."/>
            <person name="Mahowald M."/>
            <person name="Liep D."/>
            <person name="Gordon J."/>
        </authorList>
    </citation>
    <scope>NUCLEOTIDE SEQUENCE [LARGE SCALE GENOMIC DNA]</scope>
    <source>
        <strain evidence="9 10">ATCC 43243</strain>
    </source>
</reference>
<dbReference type="InterPro" id="IPR025966">
    <property type="entry name" value="OppC_N"/>
</dbReference>
<evidence type="ECO:0000313" key="10">
    <source>
        <dbReference type="Proteomes" id="UP000003136"/>
    </source>
</evidence>
<accession>B7AWH1</accession>
<evidence type="ECO:0000313" key="9">
    <source>
        <dbReference type="EMBL" id="EEC56562.1"/>
    </source>
</evidence>
<dbReference type="GO" id="GO:0055085">
    <property type="term" value="P:transmembrane transport"/>
    <property type="evidence" value="ECO:0007669"/>
    <property type="project" value="InterPro"/>
</dbReference>
<dbReference type="GO" id="GO:0005886">
    <property type="term" value="C:plasma membrane"/>
    <property type="evidence" value="ECO:0007669"/>
    <property type="project" value="UniProtKB-SubCell"/>
</dbReference>
<dbReference type="InterPro" id="IPR000515">
    <property type="entry name" value="MetI-like"/>
</dbReference>
<feature type="transmembrane region" description="Helical" evidence="7">
    <location>
        <begin position="97"/>
        <end position="124"/>
    </location>
</feature>
<organism evidence="9 10">
    <name type="scientific">[Bacteroides] pectinophilus ATCC 43243</name>
    <dbReference type="NCBI Taxonomy" id="483218"/>
    <lineage>
        <taxon>Bacteria</taxon>
        <taxon>Bacillati</taxon>
        <taxon>Bacillota</taxon>
        <taxon>Clostridia</taxon>
        <taxon>Eubacteriales</taxon>
    </lineage>
</organism>
<dbReference type="AlphaFoldDB" id="B7AWH1"/>
<keyword evidence="2 7" id="KW-0813">Transport</keyword>
<dbReference type="Pfam" id="PF00528">
    <property type="entry name" value="BPD_transp_1"/>
    <property type="match status" value="1"/>
</dbReference>
<dbReference type="PROSITE" id="PS50928">
    <property type="entry name" value="ABC_TM1"/>
    <property type="match status" value="1"/>
</dbReference>
<feature type="transmembrane region" description="Helical" evidence="7">
    <location>
        <begin position="136"/>
        <end position="154"/>
    </location>
</feature>
<keyword evidence="10" id="KW-1185">Reference proteome</keyword>
<evidence type="ECO:0000256" key="2">
    <source>
        <dbReference type="ARBA" id="ARBA00022448"/>
    </source>
</evidence>
<name>B7AWH1_9FIRM</name>